<accession>A0A2G4SGL1</accession>
<gene>
    <name evidence="2" type="ORF">RHIMIDRAFT_255449</name>
    <name evidence="1" type="ORF">RHIMIDRAFT_270617</name>
</gene>
<organism evidence="1 3">
    <name type="scientific">Rhizopus microsporus ATCC 52813</name>
    <dbReference type="NCBI Taxonomy" id="1340429"/>
    <lineage>
        <taxon>Eukaryota</taxon>
        <taxon>Fungi</taxon>
        <taxon>Fungi incertae sedis</taxon>
        <taxon>Mucoromycota</taxon>
        <taxon>Mucoromycotina</taxon>
        <taxon>Mucoromycetes</taxon>
        <taxon>Mucorales</taxon>
        <taxon>Mucorineae</taxon>
        <taxon>Rhizopodaceae</taxon>
        <taxon>Rhizopus</taxon>
    </lineage>
</organism>
<dbReference type="Proteomes" id="UP000242254">
    <property type="component" value="Unassembled WGS sequence"/>
</dbReference>
<dbReference type="EMBL" id="KZ303869">
    <property type="protein sequence ID" value="PHZ07908.1"/>
    <property type="molecule type" value="Genomic_DNA"/>
</dbReference>
<sequence length="56" mass="5802">MKGISIRSISQSQGKSMVKGTDYYSMGGSSGTAGSVNASWRIPLAGCAISCNDVRE</sequence>
<protein>
    <submittedName>
        <fullName evidence="1">Uncharacterized protein</fullName>
    </submittedName>
</protein>
<dbReference type="AlphaFoldDB" id="A0A2G4SGL1"/>
<proteinExistence type="predicted"/>
<dbReference type="GeneID" id="35442153"/>
<dbReference type="EMBL" id="KZ303842">
    <property type="protein sequence ID" value="PHZ18043.1"/>
    <property type="molecule type" value="Genomic_DNA"/>
</dbReference>
<reference evidence="1 3" key="2">
    <citation type="journal article" date="2016" name="Proc. Natl. Acad. Sci. U.S.A.">
        <title>Lipid metabolic changes in an early divergent fungus govern the establishment of a mutualistic symbiosis with endobacteria.</title>
        <authorList>
            <person name="Lastovetsky O.A."/>
            <person name="Gaspar M.L."/>
            <person name="Mondo S.J."/>
            <person name="LaButti K.M."/>
            <person name="Sandor L."/>
            <person name="Grigoriev I.V."/>
            <person name="Henry S.A."/>
            <person name="Pawlowska T.E."/>
        </authorList>
    </citation>
    <scope>NUCLEOTIDE SEQUENCE [LARGE SCALE GENOMIC DNA]</scope>
    <source>
        <strain evidence="1 3">ATCC 52813</strain>
    </source>
</reference>
<reference evidence="1" key="1">
    <citation type="submission" date="2014-05" db="EMBL/GenBank/DDBJ databases">
        <authorList>
            <consortium name="DOE Joint Genome Institute"/>
            <person name="Riley R."/>
            <person name="Mondo S.J."/>
            <person name="Sun H."/>
            <person name="Grigoriev I.V."/>
            <person name="Pawlowska A.T."/>
            <person name="Nordberg H.P."/>
            <person name="Cantor M.N."/>
            <person name="Hua S.X."/>
        </authorList>
    </citation>
    <scope>NUCLEOTIDE SEQUENCE</scope>
    <source>
        <strain evidence="1">ATCC 52813</strain>
    </source>
</reference>
<evidence type="ECO:0000313" key="1">
    <source>
        <dbReference type="EMBL" id="PHZ07908.1"/>
    </source>
</evidence>
<evidence type="ECO:0000313" key="2">
    <source>
        <dbReference type="EMBL" id="PHZ18043.1"/>
    </source>
</evidence>
<name>A0A2G4SGL1_RHIZD</name>
<keyword evidence="3" id="KW-1185">Reference proteome</keyword>
<dbReference type="RefSeq" id="XP_023471751.1">
    <property type="nucleotide sequence ID" value="XM_023611163.1"/>
</dbReference>
<evidence type="ECO:0000313" key="3">
    <source>
        <dbReference type="Proteomes" id="UP000242254"/>
    </source>
</evidence>